<organism evidence="11 12">
    <name type="scientific">Decorospora gaudefroyi</name>
    <dbReference type="NCBI Taxonomy" id="184978"/>
    <lineage>
        <taxon>Eukaryota</taxon>
        <taxon>Fungi</taxon>
        <taxon>Dikarya</taxon>
        <taxon>Ascomycota</taxon>
        <taxon>Pezizomycotina</taxon>
        <taxon>Dothideomycetes</taxon>
        <taxon>Pleosporomycetidae</taxon>
        <taxon>Pleosporales</taxon>
        <taxon>Pleosporineae</taxon>
        <taxon>Pleosporaceae</taxon>
        <taxon>Decorospora</taxon>
    </lineage>
</organism>
<keyword evidence="8 9" id="KW-0539">Nucleus</keyword>
<evidence type="ECO:0000256" key="9">
    <source>
        <dbReference type="RuleBase" id="RU367148"/>
    </source>
</evidence>
<keyword evidence="12" id="KW-1185">Reference proteome</keyword>
<dbReference type="PANTHER" id="PTHR13264">
    <property type="entry name" value="GCIP-INTERACTING PROTEIN P29"/>
    <property type="match status" value="1"/>
</dbReference>
<comment type="similarity">
    <text evidence="3 9">Belongs to the SYF2 family.</text>
</comment>
<dbReference type="EMBL" id="ML975286">
    <property type="protein sequence ID" value="KAF1835494.1"/>
    <property type="molecule type" value="Genomic_DNA"/>
</dbReference>
<evidence type="ECO:0000313" key="11">
    <source>
        <dbReference type="EMBL" id="KAF1835494.1"/>
    </source>
</evidence>
<dbReference type="OrthoDB" id="199717at2759"/>
<protein>
    <recommendedName>
        <fullName evidence="4 9">Pre-mRNA-splicing factor SYF2</fullName>
    </recommendedName>
</protein>
<dbReference type="GO" id="GO:0071013">
    <property type="term" value="C:catalytic step 2 spliceosome"/>
    <property type="evidence" value="ECO:0007669"/>
    <property type="project" value="TreeGrafter"/>
</dbReference>
<dbReference type="InterPro" id="IPR013260">
    <property type="entry name" value="mRNA_splic_SYF2"/>
</dbReference>
<dbReference type="PANTHER" id="PTHR13264:SF5">
    <property type="entry name" value="PRE-MRNA-SPLICING FACTOR SYF2"/>
    <property type="match status" value="1"/>
</dbReference>
<feature type="region of interest" description="Disordered" evidence="10">
    <location>
        <begin position="1"/>
        <end position="151"/>
    </location>
</feature>
<evidence type="ECO:0000256" key="1">
    <source>
        <dbReference type="ARBA" id="ARBA00003777"/>
    </source>
</evidence>
<dbReference type="GO" id="GO:0000398">
    <property type="term" value="P:mRNA splicing, via spliceosome"/>
    <property type="evidence" value="ECO:0007669"/>
    <property type="project" value="UniProtKB-UniRule"/>
</dbReference>
<gene>
    <name evidence="11" type="ORF">BDW02DRAFT_567965</name>
</gene>
<proteinExistence type="inferred from homology"/>
<evidence type="ECO:0000256" key="6">
    <source>
        <dbReference type="ARBA" id="ARBA00022728"/>
    </source>
</evidence>
<dbReference type="GO" id="GO:0071014">
    <property type="term" value="C:post-mRNA release spliceosomal complex"/>
    <property type="evidence" value="ECO:0007669"/>
    <property type="project" value="TreeGrafter"/>
</dbReference>
<evidence type="ECO:0000256" key="4">
    <source>
        <dbReference type="ARBA" id="ARBA00014745"/>
    </source>
</evidence>
<comment type="subcellular location">
    <subcellularLocation>
        <location evidence="2 9">Nucleus</location>
    </subcellularLocation>
</comment>
<dbReference type="GO" id="GO:0000974">
    <property type="term" value="C:Prp19 complex"/>
    <property type="evidence" value="ECO:0007669"/>
    <property type="project" value="TreeGrafter"/>
</dbReference>
<comment type="function">
    <text evidence="1 9">Involved in pre-mRNA splicing.</text>
</comment>
<evidence type="ECO:0000256" key="8">
    <source>
        <dbReference type="ARBA" id="ARBA00023242"/>
    </source>
</evidence>
<evidence type="ECO:0000313" key="12">
    <source>
        <dbReference type="Proteomes" id="UP000800040"/>
    </source>
</evidence>
<dbReference type="AlphaFoldDB" id="A0A6A5KMA9"/>
<comment type="subunit">
    <text evidence="9">May be part of a spliceosome complex.</text>
</comment>
<dbReference type="Pfam" id="PF08231">
    <property type="entry name" value="SYF2"/>
    <property type="match status" value="1"/>
</dbReference>
<evidence type="ECO:0000256" key="3">
    <source>
        <dbReference type="ARBA" id="ARBA00010028"/>
    </source>
</evidence>
<accession>A0A6A5KMA9</accession>
<keyword evidence="6 9" id="KW-0747">Spliceosome</keyword>
<evidence type="ECO:0000256" key="10">
    <source>
        <dbReference type="SAM" id="MobiDB-lite"/>
    </source>
</evidence>
<sequence>MTDVEKVEEPSLPTTVSVKVDEEHPAVVSSTTQVDQEEPSTITAAETTVHIAPSQLHQEDGDHKPAMSSAITVDQEEPATETTVQIAPSPSNQEDATQAPTEDASPATATPDPKTALAARMARFKSLQAQKIKGRKATEREVRDAEDRSSRLAQISKLSAAHENAAYKLLKSDDPDFERKRNWDYTVEESESWDKRLKKKAKNREGVAFADYRNEANKVYKRQIGQMSKVDREAYAEEKAKKLQSQVSSGLLQLVETDVGEIYTVDALGRINTPVDEEYAHDHKPSKEAVDRLVEDLEKADRARLKARAARGIRDEQDVGDVTYINQKNKQFNDKLARFYNRYTTEIRDSFERGTAI</sequence>
<name>A0A6A5KMA9_9PLEO</name>
<evidence type="ECO:0000256" key="2">
    <source>
        <dbReference type="ARBA" id="ARBA00004123"/>
    </source>
</evidence>
<evidence type="ECO:0000256" key="7">
    <source>
        <dbReference type="ARBA" id="ARBA00023187"/>
    </source>
</evidence>
<reference evidence="11" key="1">
    <citation type="submission" date="2020-01" db="EMBL/GenBank/DDBJ databases">
        <authorList>
            <consortium name="DOE Joint Genome Institute"/>
            <person name="Haridas S."/>
            <person name="Albert R."/>
            <person name="Binder M."/>
            <person name="Bloem J."/>
            <person name="Labutti K."/>
            <person name="Salamov A."/>
            <person name="Andreopoulos B."/>
            <person name="Baker S.E."/>
            <person name="Barry K."/>
            <person name="Bills G."/>
            <person name="Bluhm B.H."/>
            <person name="Cannon C."/>
            <person name="Castanera R."/>
            <person name="Culley D.E."/>
            <person name="Daum C."/>
            <person name="Ezra D."/>
            <person name="Gonzalez J.B."/>
            <person name="Henrissat B."/>
            <person name="Kuo A."/>
            <person name="Liang C."/>
            <person name="Lipzen A."/>
            <person name="Lutzoni F."/>
            <person name="Magnuson J."/>
            <person name="Mondo S."/>
            <person name="Nolan M."/>
            <person name="Ohm R."/>
            <person name="Pangilinan J."/>
            <person name="Park H.-J."/>
            <person name="Ramirez L."/>
            <person name="Alfaro M."/>
            <person name="Sun H."/>
            <person name="Tritt A."/>
            <person name="Yoshinaga Y."/>
            <person name="Zwiers L.-H."/>
            <person name="Turgeon B.G."/>
            <person name="Goodwin S.B."/>
            <person name="Spatafora J.W."/>
            <person name="Crous P.W."/>
            <person name="Grigoriev I.V."/>
        </authorList>
    </citation>
    <scope>NUCLEOTIDE SEQUENCE</scope>
    <source>
        <strain evidence="11">P77</strain>
    </source>
</reference>
<dbReference type="Proteomes" id="UP000800040">
    <property type="component" value="Unassembled WGS sequence"/>
</dbReference>
<feature type="compositionally biased region" description="Polar residues" evidence="10">
    <location>
        <begin position="28"/>
        <end position="46"/>
    </location>
</feature>
<feature type="compositionally biased region" description="Polar residues" evidence="10">
    <location>
        <begin position="80"/>
        <end position="100"/>
    </location>
</feature>
<feature type="compositionally biased region" description="Basic and acidic residues" evidence="10">
    <location>
        <begin position="136"/>
        <end position="150"/>
    </location>
</feature>
<keyword evidence="5 9" id="KW-0507">mRNA processing</keyword>
<evidence type="ECO:0000256" key="5">
    <source>
        <dbReference type="ARBA" id="ARBA00022664"/>
    </source>
</evidence>
<keyword evidence="7 9" id="KW-0508">mRNA splicing</keyword>